<feature type="transmembrane region" description="Helical" evidence="2">
    <location>
        <begin position="38"/>
        <end position="56"/>
    </location>
</feature>
<dbReference type="AlphaFoldDB" id="A0AAW0TEK7"/>
<sequence>MKENILAVYNYGFRLYLGLFKSLSLTILAFTSPRISPHFTIALTISLTISGLGGSMDSGTDSPQKTVTSGHLGPIIPRRDAHLSAM</sequence>
<proteinExistence type="predicted"/>
<keyword evidence="2" id="KW-0472">Membrane</keyword>
<feature type="compositionally biased region" description="Polar residues" evidence="1">
    <location>
        <begin position="57"/>
        <end position="69"/>
    </location>
</feature>
<reference evidence="3 4" key="1">
    <citation type="submission" date="2023-03" db="EMBL/GenBank/DDBJ databases">
        <title>High-quality genome of Scylla paramamosain provides insights in environmental adaptation.</title>
        <authorList>
            <person name="Zhang L."/>
        </authorList>
    </citation>
    <scope>NUCLEOTIDE SEQUENCE [LARGE SCALE GENOMIC DNA]</scope>
    <source>
        <strain evidence="3">LZ_2023a</strain>
        <tissue evidence="3">Muscle</tissue>
    </source>
</reference>
<feature type="compositionally biased region" description="Basic and acidic residues" evidence="1">
    <location>
        <begin position="77"/>
        <end position="86"/>
    </location>
</feature>
<keyword evidence="4" id="KW-1185">Reference proteome</keyword>
<evidence type="ECO:0000256" key="2">
    <source>
        <dbReference type="SAM" id="Phobius"/>
    </source>
</evidence>
<accession>A0AAW0TEK7</accession>
<feature type="region of interest" description="Disordered" evidence="1">
    <location>
        <begin position="56"/>
        <end position="86"/>
    </location>
</feature>
<dbReference type="Proteomes" id="UP001487740">
    <property type="component" value="Unassembled WGS sequence"/>
</dbReference>
<protein>
    <submittedName>
        <fullName evidence="3">Uncharacterized protein</fullName>
    </submittedName>
</protein>
<comment type="caution">
    <text evidence="3">The sequence shown here is derived from an EMBL/GenBank/DDBJ whole genome shotgun (WGS) entry which is preliminary data.</text>
</comment>
<evidence type="ECO:0000256" key="1">
    <source>
        <dbReference type="SAM" id="MobiDB-lite"/>
    </source>
</evidence>
<organism evidence="3 4">
    <name type="scientific">Scylla paramamosain</name>
    <name type="common">Mud crab</name>
    <dbReference type="NCBI Taxonomy" id="85552"/>
    <lineage>
        <taxon>Eukaryota</taxon>
        <taxon>Metazoa</taxon>
        <taxon>Ecdysozoa</taxon>
        <taxon>Arthropoda</taxon>
        <taxon>Crustacea</taxon>
        <taxon>Multicrustacea</taxon>
        <taxon>Malacostraca</taxon>
        <taxon>Eumalacostraca</taxon>
        <taxon>Eucarida</taxon>
        <taxon>Decapoda</taxon>
        <taxon>Pleocyemata</taxon>
        <taxon>Brachyura</taxon>
        <taxon>Eubrachyura</taxon>
        <taxon>Portunoidea</taxon>
        <taxon>Portunidae</taxon>
        <taxon>Portuninae</taxon>
        <taxon>Scylla</taxon>
    </lineage>
</organism>
<dbReference type="EMBL" id="JARAKH010000034">
    <property type="protein sequence ID" value="KAK8384967.1"/>
    <property type="molecule type" value="Genomic_DNA"/>
</dbReference>
<feature type="transmembrane region" description="Helical" evidence="2">
    <location>
        <begin position="12"/>
        <end position="32"/>
    </location>
</feature>
<keyword evidence="2" id="KW-1133">Transmembrane helix</keyword>
<name>A0AAW0TEK7_SCYPA</name>
<evidence type="ECO:0000313" key="4">
    <source>
        <dbReference type="Proteomes" id="UP001487740"/>
    </source>
</evidence>
<gene>
    <name evidence="3" type="ORF">O3P69_014499</name>
</gene>
<evidence type="ECO:0000313" key="3">
    <source>
        <dbReference type="EMBL" id="KAK8384967.1"/>
    </source>
</evidence>
<keyword evidence="2" id="KW-0812">Transmembrane</keyword>